<feature type="region of interest" description="Disordered" evidence="1">
    <location>
        <begin position="226"/>
        <end position="274"/>
    </location>
</feature>
<feature type="compositionally biased region" description="Polar residues" evidence="1">
    <location>
        <begin position="86"/>
        <end position="102"/>
    </location>
</feature>
<dbReference type="OrthoDB" id="2590746at2759"/>
<keyword evidence="3" id="KW-1185">Reference proteome</keyword>
<proteinExistence type="predicted"/>
<feature type="compositionally biased region" description="Basic and acidic residues" evidence="1">
    <location>
        <begin position="106"/>
        <end position="115"/>
    </location>
</feature>
<feature type="compositionally biased region" description="Basic and acidic residues" evidence="1">
    <location>
        <begin position="34"/>
        <end position="63"/>
    </location>
</feature>
<evidence type="ECO:0000313" key="3">
    <source>
        <dbReference type="Proteomes" id="UP000076842"/>
    </source>
</evidence>
<reference evidence="2 3" key="1">
    <citation type="journal article" date="2016" name="Mol. Biol. Evol.">
        <title>Comparative Genomics of Early-Diverging Mushroom-Forming Fungi Provides Insights into the Origins of Lignocellulose Decay Capabilities.</title>
        <authorList>
            <person name="Nagy L.G."/>
            <person name="Riley R."/>
            <person name="Tritt A."/>
            <person name="Adam C."/>
            <person name="Daum C."/>
            <person name="Floudas D."/>
            <person name="Sun H."/>
            <person name="Yadav J.S."/>
            <person name="Pangilinan J."/>
            <person name="Larsson K.H."/>
            <person name="Matsuura K."/>
            <person name="Barry K."/>
            <person name="Labutti K."/>
            <person name="Kuo R."/>
            <person name="Ohm R.A."/>
            <person name="Bhattacharya S.S."/>
            <person name="Shirouzu T."/>
            <person name="Yoshinaga Y."/>
            <person name="Martin F.M."/>
            <person name="Grigoriev I.V."/>
            <person name="Hibbett D.S."/>
        </authorList>
    </citation>
    <scope>NUCLEOTIDE SEQUENCE [LARGE SCALE GENOMIC DNA]</scope>
    <source>
        <strain evidence="2 3">HHB12733</strain>
    </source>
</reference>
<dbReference type="Proteomes" id="UP000076842">
    <property type="component" value="Unassembled WGS sequence"/>
</dbReference>
<protein>
    <submittedName>
        <fullName evidence="2">Uncharacterized protein</fullName>
    </submittedName>
</protein>
<dbReference type="EMBL" id="KV423917">
    <property type="protein sequence ID" value="KZT62252.1"/>
    <property type="molecule type" value="Genomic_DNA"/>
</dbReference>
<dbReference type="AlphaFoldDB" id="A0A165JTJ2"/>
<gene>
    <name evidence="2" type="ORF">CALCODRAFT_479163</name>
</gene>
<dbReference type="InParanoid" id="A0A165JTJ2"/>
<organism evidence="2 3">
    <name type="scientific">Calocera cornea HHB12733</name>
    <dbReference type="NCBI Taxonomy" id="1353952"/>
    <lineage>
        <taxon>Eukaryota</taxon>
        <taxon>Fungi</taxon>
        <taxon>Dikarya</taxon>
        <taxon>Basidiomycota</taxon>
        <taxon>Agaricomycotina</taxon>
        <taxon>Dacrymycetes</taxon>
        <taxon>Dacrymycetales</taxon>
        <taxon>Dacrymycetaceae</taxon>
        <taxon>Calocera</taxon>
    </lineage>
</organism>
<evidence type="ECO:0000256" key="1">
    <source>
        <dbReference type="SAM" id="MobiDB-lite"/>
    </source>
</evidence>
<name>A0A165JTJ2_9BASI</name>
<accession>A0A165JTJ2</accession>
<feature type="compositionally biased region" description="Polar residues" evidence="1">
    <location>
        <begin position="468"/>
        <end position="478"/>
    </location>
</feature>
<feature type="region of interest" description="Disordered" evidence="1">
    <location>
        <begin position="1"/>
        <end position="142"/>
    </location>
</feature>
<feature type="region of interest" description="Disordered" evidence="1">
    <location>
        <begin position="401"/>
        <end position="454"/>
    </location>
</feature>
<feature type="region of interest" description="Disordered" evidence="1">
    <location>
        <begin position="466"/>
        <end position="485"/>
    </location>
</feature>
<sequence length="588" mass="64720">MSFLSRPEEEETPEDADSSKLQLDIPDQKQQQSQHREGQQHNGKGEDHHDHAMSDSETHDDHGSRKKKQPSETFIIVRPPPAKNNHPLNLQIQLIPPNLQTQRQRRSVELSRDDMQTPATPDSAASAISGNSLGRRPSVRSDRSASLYSVATSSVTSLASTVSGRRVVPLYNLSAHNVMQNTVVDAGTDAKVAKFLKKGLEVAQVAYLEPIEFWERFSEDLLDSRGTRASDNGHGSQIEAIREYTPRSSFSQDRHPRTSTTAAIPQPELLSPPLPEQKKQKKAFGKLFKRRNESISELSAVQPPPSPARSEIIPASPSMSAMDSQLLTPTLGLQPAQGSKMASHDHNRAVSYVWIVKKWLKPTGETWLNKGLNNLRMGGPSQTDSLASVDLRFEWTRANDHNRRGRRRSIAEGTDSAVPSARNSMVAPGDTTGLAPPFTYERSPTPSMKRGSVSPRASAMLLAPVATSAETSSTNSQSDSEDDDTPWTCILHVSPHHAKMRVAALIPAPHHPKLLGQVKIPFPLPDVAVERGEFLPRVDGMESTEDGLLLTAEDIKDIIASTCLWLVVRESFGGIDKKRKGDGWRIRS</sequence>
<evidence type="ECO:0000313" key="2">
    <source>
        <dbReference type="EMBL" id="KZT62252.1"/>
    </source>
</evidence>